<dbReference type="eggNOG" id="arCOG02900">
    <property type="taxonomic scope" value="Archaea"/>
</dbReference>
<dbReference type="STRING" id="304371.MCP_1582"/>
<dbReference type="EMBL" id="AP011532">
    <property type="protein sequence ID" value="BAI61654.1"/>
    <property type="molecule type" value="Genomic_DNA"/>
</dbReference>
<dbReference type="InParanoid" id="D1YYY2"/>
<reference evidence="2 3" key="2">
    <citation type="journal article" date="2008" name="Int. J. Syst. Evol. Microbiol.">
        <title>Methanocella paludicola gen. nov., sp. nov., a methane-producing archaeon, the first isolate of the lineage 'Rice Cluster I', and proposal of the new archaeal order Methanocellales ord. nov.</title>
        <authorList>
            <person name="Sakai S."/>
            <person name="Imachi H."/>
            <person name="Hanada S."/>
            <person name="Ohashi A."/>
            <person name="Harada H."/>
            <person name="Kamagata Y."/>
        </authorList>
    </citation>
    <scope>NUCLEOTIDE SEQUENCE [LARGE SCALE GENOMIC DNA]</scope>
    <source>
        <strain evidence="3">DSM 17711 / JCM 13418 / NBRC 101707 / SANAE</strain>
    </source>
</reference>
<dbReference type="SUPFAM" id="SSF53300">
    <property type="entry name" value="vWA-like"/>
    <property type="match status" value="1"/>
</dbReference>
<feature type="domain" description="VWFA" evidence="1">
    <location>
        <begin position="168"/>
        <end position="341"/>
    </location>
</feature>
<dbReference type="SMART" id="SM00327">
    <property type="entry name" value="VWA"/>
    <property type="match status" value="1"/>
</dbReference>
<gene>
    <name evidence="2" type="ordered locus">MCP_1582</name>
</gene>
<dbReference type="InterPro" id="IPR036465">
    <property type="entry name" value="vWFA_dom_sf"/>
</dbReference>
<evidence type="ECO:0000313" key="2">
    <source>
        <dbReference type="EMBL" id="BAI61654.1"/>
    </source>
</evidence>
<dbReference type="PANTHER" id="PTHR45737:SF6">
    <property type="entry name" value="VON WILLEBRAND FACTOR A DOMAIN-CONTAINING PROTEIN 5A"/>
    <property type="match status" value="1"/>
</dbReference>
<keyword evidence="3" id="KW-1185">Reference proteome</keyword>
<dbReference type="KEGG" id="mpd:MCP_1582"/>
<dbReference type="Proteomes" id="UP000001882">
    <property type="component" value="Chromosome"/>
</dbReference>
<organism evidence="2 3">
    <name type="scientific">Methanocella paludicola (strain DSM 17711 / JCM 13418 / NBRC 101707 / SANAE)</name>
    <dbReference type="NCBI Taxonomy" id="304371"/>
    <lineage>
        <taxon>Archaea</taxon>
        <taxon>Methanobacteriati</taxon>
        <taxon>Methanobacteriota</taxon>
        <taxon>Stenosarchaea group</taxon>
        <taxon>Methanomicrobia</taxon>
        <taxon>Methanocellales</taxon>
        <taxon>Methanocellaceae</taxon>
        <taxon>Methanocella</taxon>
    </lineage>
</organism>
<reference evidence="2 3" key="1">
    <citation type="journal article" date="2007" name="Appl. Environ. Microbiol.">
        <title>Isolation of key methanogens for global methane emission from rice paddy fields: a novel isolate affiliated with the clone cluster rice cluster I.</title>
        <authorList>
            <person name="Sakai S."/>
            <person name="Imachi H."/>
            <person name="Sekiguchi Y."/>
            <person name="Ohashi A."/>
            <person name="Harada H."/>
            <person name="Kamagata Y."/>
        </authorList>
    </citation>
    <scope>NUCLEOTIDE SEQUENCE [LARGE SCALE GENOMIC DNA]</scope>
    <source>
        <strain evidence="3">DSM 17711 / JCM 13418 / NBRC 101707 / SANAE</strain>
    </source>
</reference>
<evidence type="ECO:0000313" key="3">
    <source>
        <dbReference type="Proteomes" id="UP000001882"/>
    </source>
</evidence>
<dbReference type="AlphaFoldDB" id="D1YYY2"/>
<dbReference type="PROSITE" id="PS50234">
    <property type="entry name" value="VWFA"/>
    <property type="match status" value="1"/>
</dbReference>
<proteinExistence type="predicted"/>
<dbReference type="InterPro" id="IPR002035">
    <property type="entry name" value="VWF_A"/>
</dbReference>
<evidence type="ECO:0000259" key="1">
    <source>
        <dbReference type="PROSITE" id="PS50234"/>
    </source>
</evidence>
<name>D1YYY2_METPS</name>
<sequence>MVTRESPDVFTICIAGIEPEMDVKVETRYVQLAAPEGIGWSIRVPLTTAPRYIRKDEFSSRHAHGQPLAVLRDPGHRFAMDLKILGASCVESPTHRLSMAREGDSIIVRLQEGEVVPDRDCMLVWKPKQEGARPMLKAMAHEDASGDTYFMAMLAPPASKDVKKISGEYVILIDHSGSMAGPKKEAAEWAVGKFLLGLGPDDWFTLGAFSNNTRWYSRLLAGATGDTVKNAVEFMKSKFEGGGTEMGVALEQALDIKRLKGDVSRHVLIITDAEVTDGGRILRLVDRESRRPDRRSISLLCIDAAPNSYLAAAIAERGGGIVKFLTSDPSEGDISSALDAILDDWRQPLLAGLRLTVDRPGLDSTSGTVHPVTDGSRYLDIGDLPAGRTIWASGKVTGSIGEGMTIRVLNRAGATISTHSITKADVMPEVKPLFGAKKLLGLEYLIHSRYTGTALRSELETLGYDPEKVFDRPPKLYPENSQVNEIEALRDFIVKESLGYGLPSSETALIAVYHRAGKRVEATALVPNALPEGWDQSFESADILSCAPIPKQAPSASFKLMSPARKASKFAMPDMVYHLNHSSSVIEDIDDESFPIPRNAEVIVYSGTAAFTNGEAVLFDSALSPKKLSGADTLHRLKVEFSGKKPASLDPGLSILIFVEDLTVPVAKVKLADLLRQRGVRPLNISIAGARVRVVLSDPAGVWAKSAMKLEISLGF</sequence>
<dbReference type="PANTHER" id="PTHR45737">
    <property type="entry name" value="VON WILLEBRAND FACTOR A DOMAIN-CONTAINING PROTEIN 5A"/>
    <property type="match status" value="1"/>
</dbReference>
<accession>D1YYY2</accession>
<dbReference type="Pfam" id="PF13519">
    <property type="entry name" value="VWA_2"/>
    <property type="match status" value="1"/>
</dbReference>
<dbReference type="Gene3D" id="3.40.50.410">
    <property type="entry name" value="von Willebrand factor, type A domain"/>
    <property type="match status" value="1"/>
</dbReference>
<protein>
    <recommendedName>
        <fullName evidence="1">VWFA domain-containing protein</fullName>
    </recommendedName>
</protein>
<reference evidence="3" key="3">
    <citation type="journal article" date="2011" name="PLoS ONE">
        <title>Genome sequence of a mesophilic hydrogenotrophic methanogen Methanocella paludicola, the first cultivated representative of the order Methanocellales.</title>
        <authorList>
            <person name="Sakai S."/>
            <person name="Takaki Y."/>
            <person name="Shimamura S."/>
            <person name="Sekine M."/>
            <person name="Tajima T."/>
            <person name="Kosugi H."/>
            <person name="Ichikawa N."/>
            <person name="Tasumi E."/>
            <person name="Hiraki A.T."/>
            <person name="Shimizu A."/>
            <person name="Kato Y."/>
            <person name="Nishiko R."/>
            <person name="Mori K."/>
            <person name="Fujita N."/>
            <person name="Imachi H."/>
            <person name="Takai K."/>
        </authorList>
    </citation>
    <scope>NUCLEOTIDE SEQUENCE [LARGE SCALE GENOMIC DNA]</scope>
    <source>
        <strain evidence="3">DSM 17711 / JCM 13418 / NBRC 101707 / SANAE</strain>
    </source>
</reference>